<keyword evidence="4" id="KW-1185">Reference proteome</keyword>
<dbReference type="RefSeq" id="WP_370890651.1">
    <property type="nucleotide sequence ID" value="NZ_JBGJLR010000002.1"/>
</dbReference>
<dbReference type="EMBL" id="JBGJLR010000002">
    <property type="protein sequence ID" value="MEZ2738512.1"/>
    <property type="molecule type" value="Genomic_DNA"/>
</dbReference>
<name>A0ABV4I9H6_9BURK</name>
<dbReference type="InterPro" id="IPR001296">
    <property type="entry name" value="Glyco_trans_1"/>
</dbReference>
<evidence type="ECO:0000256" key="1">
    <source>
        <dbReference type="ARBA" id="ARBA00022679"/>
    </source>
</evidence>
<keyword evidence="1" id="KW-0808">Transferase</keyword>
<dbReference type="PANTHER" id="PTHR46401">
    <property type="entry name" value="GLYCOSYLTRANSFERASE WBBK-RELATED"/>
    <property type="match status" value="1"/>
</dbReference>
<proteinExistence type="predicted"/>
<evidence type="ECO:0000313" key="3">
    <source>
        <dbReference type="EMBL" id="MEZ2738512.1"/>
    </source>
</evidence>
<comment type="caution">
    <text evidence="3">The sequence shown here is derived from an EMBL/GenBank/DDBJ whole genome shotgun (WGS) entry which is preliminary data.</text>
</comment>
<feature type="domain" description="Glycosyl transferase family 1" evidence="2">
    <location>
        <begin position="220"/>
        <end position="310"/>
    </location>
</feature>
<dbReference type="PANTHER" id="PTHR46401:SF2">
    <property type="entry name" value="GLYCOSYLTRANSFERASE WBBK-RELATED"/>
    <property type="match status" value="1"/>
</dbReference>
<dbReference type="Pfam" id="PF00534">
    <property type="entry name" value="Glycos_transf_1"/>
    <property type="match status" value="1"/>
</dbReference>
<dbReference type="SUPFAM" id="SSF53756">
    <property type="entry name" value="UDP-Glycosyltransferase/glycogen phosphorylase"/>
    <property type="match status" value="1"/>
</dbReference>
<dbReference type="Proteomes" id="UP001567350">
    <property type="component" value="Unassembled WGS sequence"/>
</dbReference>
<organism evidence="3 4">
    <name type="scientific">Comamonas jiangduensis</name>
    <dbReference type="NCBI Taxonomy" id="1194168"/>
    <lineage>
        <taxon>Bacteria</taxon>
        <taxon>Pseudomonadati</taxon>
        <taxon>Pseudomonadota</taxon>
        <taxon>Betaproteobacteria</taxon>
        <taxon>Burkholderiales</taxon>
        <taxon>Comamonadaceae</taxon>
        <taxon>Comamonas</taxon>
    </lineage>
</organism>
<dbReference type="Gene3D" id="3.40.50.2000">
    <property type="entry name" value="Glycogen Phosphorylase B"/>
    <property type="match status" value="1"/>
</dbReference>
<reference evidence="3 4" key="1">
    <citation type="submission" date="2024-08" db="EMBL/GenBank/DDBJ databases">
        <authorList>
            <person name="Feng Z."/>
            <person name="Ronholm J."/>
        </authorList>
    </citation>
    <scope>NUCLEOTIDE SEQUENCE [LARGE SCALE GENOMIC DNA]</scope>
    <source>
        <strain evidence="3 4">4-AB0-8</strain>
    </source>
</reference>
<protein>
    <submittedName>
        <fullName evidence="3">Glycosyltransferase</fullName>
    </submittedName>
</protein>
<evidence type="ECO:0000313" key="4">
    <source>
        <dbReference type="Proteomes" id="UP001567350"/>
    </source>
</evidence>
<dbReference type="Gene3D" id="3.40.50.11090">
    <property type="match status" value="1"/>
</dbReference>
<evidence type="ECO:0000259" key="2">
    <source>
        <dbReference type="Pfam" id="PF00534"/>
    </source>
</evidence>
<accession>A0ABV4I9H6</accession>
<sequence length="410" mass="46231">MNQKKICFLVGSMAISGGTYVIVQHAAYLFDQGYEVTLAVQEPFTVQTLAWHDRTAVLRCVPLEEAKAESFDLVIATWWKTVFELQNFNSPRYAYFVQSIESRFYPEDELPLRALVDATYHFPLSYVTEAVWIRDCLKSNFGHAASLVRNGVRKDVYRPSGSAVMQREQSRQPRVLVEGHFGVSFKNTALGIKLAREAGARDIWLLTGSAVSWVPGVSRVFSRVPMFTTPEIYRSCDILIKLSTVEGMFGPPLEMFHCGGTAVVFDVTGHDEYIVHEKNACVVRRGDMDGVVATLRRLLTDRTELQRLQTGALQTAESWVSWDESSAGFRNWLEAALAGPVVEQGVLAELTEKAFADYMRDEQRRLAKAPQKIGRHRLSAFAARLPTKLVRLLKQFEAAGEVWFGPRKVR</sequence>
<gene>
    <name evidence="3" type="ORF">ACBP88_03385</name>
</gene>